<dbReference type="Gene3D" id="2.130.10.130">
    <property type="entry name" value="Integrin alpha, N-terminal"/>
    <property type="match status" value="1"/>
</dbReference>
<organism evidence="2 3">
    <name type="scientific">Rotaria magnacalcarata</name>
    <dbReference type="NCBI Taxonomy" id="392030"/>
    <lineage>
        <taxon>Eukaryota</taxon>
        <taxon>Metazoa</taxon>
        <taxon>Spiralia</taxon>
        <taxon>Gnathifera</taxon>
        <taxon>Rotifera</taxon>
        <taxon>Eurotatoria</taxon>
        <taxon>Bdelloidea</taxon>
        <taxon>Philodinida</taxon>
        <taxon>Philodinidae</taxon>
        <taxon>Rotaria</taxon>
    </lineage>
</organism>
<protein>
    <submittedName>
        <fullName evidence="2">Uncharacterized protein</fullName>
    </submittedName>
</protein>
<dbReference type="InterPro" id="IPR013517">
    <property type="entry name" value="FG-GAP"/>
</dbReference>
<keyword evidence="1" id="KW-0732">Signal</keyword>
<accession>A0A814UNQ2</accession>
<dbReference type="AlphaFoldDB" id="A0A814UNQ2"/>
<dbReference type="PANTHER" id="PTHR46580:SF4">
    <property type="entry name" value="ATP_GTP-BINDING PROTEIN"/>
    <property type="match status" value="1"/>
</dbReference>
<comment type="caution">
    <text evidence="2">The sequence shown here is derived from an EMBL/GenBank/DDBJ whole genome shotgun (WGS) entry which is preliminary data.</text>
</comment>
<evidence type="ECO:0000313" key="2">
    <source>
        <dbReference type="EMBL" id="CAF1175893.1"/>
    </source>
</evidence>
<dbReference type="Pfam" id="PF13517">
    <property type="entry name" value="FG-GAP_3"/>
    <property type="match status" value="3"/>
</dbReference>
<dbReference type="SUPFAM" id="SSF69318">
    <property type="entry name" value="Integrin alpha N-terminal domain"/>
    <property type="match status" value="1"/>
</dbReference>
<evidence type="ECO:0000313" key="3">
    <source>
        <dbReference type="Proteomes" id="UP000663855"/>
    </source>
</evidence>
<reference evidence="2" key="1">
    <citation type="submission" date="2021-02" db="EMBL/GenBank/DDBJ databases">
        <authorList>
            <person name="Nowell W R."/>
        </authorList>
    </citation>
    <scope>NUCLEOTIDE SEQUENCE</scope>
</reference>
<dbReference type="Proteomes" id="UP000663855">
    <property type="component" value="Unassembled WGS sequence"/>
</dbReference>
<dbReference type="PANTHER" id="PTHR46580">
    <property type="entry name" value="SENSOR KINASE-RELATED"/>
    <property type="match status" value="1"/>
</dbReference>
<gene>
    <name evidence="2" type="ORF">CJN711_LOCUS10762</name>
</gene>
<evidence type="ECO:0000256" key="1">
    <source>
        <dbReference type="ARBA" id="ARBA00022729"/>
    </source>
</evidence>
<sequence length="388" mass="41566">MGDFNKDNKLDIAVAFQKDDNVGVFMGYGNGSFSEQIVYKLPNRSSPVWLIVHDFSKDNVQDMAVANFNENHVGILLGYGNGTFGDIIIYSTGTNSGPCAIAIGDFNNDNNIDIAVANLHRKTIGIMFGYGNGSFLLQVTYSVGSGALLKSIVVGDMNNDTILDIAASNCGDAKTNIGILYGLGNGTFLVPKLYSTGSNVIVTSIAIADFDNDGRNDVVASNANKNRICILLRDKTEPFGEQVTFSTGNNSNPYAVVVSDFNNDNKLDIAVANSQANNIGIFLGYGNGSFTLLKCYSTGLGSEPSFIVVGDLNKNNQTDLVVTNKGINNLLVLYGVGNGTFATPILYSLGYDSSPVSAAIEDFNNDSWLDIVVTNDDWNYIEVLLQTC</sequence>
<dbReference type="InterPro" id="IPR028994">
    <property type="entry name" value="Integrin_alpha_N"/>
</dbReference>
<dbReference type="Gene3D" id="2.30.30.100">
    <property type="match status" value="3"/>
</dbReference>
<dbReference type="EMBL" id="CAJNOV010004434">
    <property type="protein sequence ID" value="CAF1175893.1"/>
    <property type="molecule type" value="Genomic_DNA"/>
</dbReference>
<proteinExistence type="predicted"/>
<name>A0A814UNQ2_9BILA</name>